<comment type="subcellular location">
    <subcellularLocation>
        <location evidence="1 11">Cell outer membrane</location>
        <topology evidence="1 11">Multi-pass membrane protein</topology>
    </subcellularLocation>
</comment>
<dbReference type="InterPro" id="IPR039426">
    <property type="entry name" value="TonB-dep_rcpt-like"/>
</dbReference>
<evidence type="ECO:0000256" key="7">
    <source>
        <dbReference type="ARBA" id="ARBA00023077"/>
    </source>
</evidence>
<keyword evidence="6" id="KW-0732">Signal</keyword>
<dbReference type="InterPro" id="IPR036942">
    <property type="entry name" value="Beta-barrel_TonB_sf"/>
</dbReference>
<dbReference type="GO" id="GO:0044718">
    <property type="term" value="P:siderophore transmembrane transport"/>
    <property type="evidence" value="ECO:0007669"/>
    <property type="project" value="TreeGrafter"/>
</dbReference>
<dbReference type="InterPro" id="IPR010949">
    <property type="entry name" value="TonB_Hb/transfer/lactofer_rcpt"/>
</dbReference>
<evidence type="ECO:0000313" key="15">
    <source>
        <dbReference type="EMBL" id="QHN11358.1"/>
    </source>
</evidence>
<keyword evidence="4 11" id="KW-1134">Transmembrane beta strand</keyword>
<evidence type="ECO:0000256" key="6">
    <source>
        <dbReference type="ARBA" id="ARBA00022729"/>
    </source>
</evidence>
<dbReference type="EMBL" id="CP043925">
    <property type="protein sequence ID" value="QHN11358.1"/>
    <property type="molecule type" value="Genomic_DNA"/>
</dbReference>
<organism evidence="15 16">
    <name type="scientific">Proteus columbae</name>
    <dbReference type="NCBI Taxonomy" id="1987580"/>
    <lineage>
        <taxon>Bacteria</taxon>
        <taxon>Pseudomonadati</taxon>
        <taxon>Pseudomonadota</taxon>
        <taxon>Gammaproteobacteria</taxon>
        <taxon>Enterobacterales</taxon>
        <taxon>Morganellaceae</taxon>
        <taxon>Proteus</taxon>
    </lineage>
</organism>
<protein>
    <submittedName>
        <fullName evidence="15">TonB-dependent hemoglobin/transferrin/lactoferrin family receptor</fullName>
    </submittedName>
</protein>
<dbReference type="GO" id="GO:0009279">
    <property type="term" value="C:cell outer membrane"/>
    <property type="evidence" value="ECO:0007669"/>
    <property type="project" value="UniProtKB-SubCell"/>
</dbReference>
<gene>
    <name evidence="15" type="ORF">F1325_13225</name>
</gene>
<dbReference type="PANTHER" id="PTHR30069">
    <property type="entry name" value="TONB-DEPENDENT OUTER MEMBRANE RECEPTOR"/>
    <property type="match status" value="1"/>
</dbReference>
<sequence length="745" mass="85626">MKKTLLYLVVTSIVFFNNKAISEDVLYVIEKKEEKINEKTLNSEQLEKNLIFSMEDIVRHLPGVGVSSEGRFGNNGYAIRGVDKDRVAIQVDDIPQAETFDNTIYKGYGYFNGSMNDIETEHLKSVIISKGADSIFSGSGALGGAVKYVTKDPADLISEGNWGFVSRSVYTSKNNEKMQTIGIATSQQDVEGMLLYVYRNGHETNNYKHENDIFGSARGTPDPQEKTRHSLLSKINLLGIQNHKIGATFEYSEGKTYTDEKSWYLFSSYYRTGDDLSKRIRYTLSDTWTPERYIDSMTTSFNWQKIEQKAFSSTFDEHYNGHYYDIFEENSRNIIQYGRFINNEIVLMPLSLFNTTHSLALRTSYSTKTINNKNIDTKYLGKPKVPYQSNYSIIRPVYTQDISIAFVDEIKMFDDKLNVVLGSRYDNVSHHTDNAKLSLAKDSDLTDNHYQALSLALSTSYNITPNYTFQYKIGQGFRIPTAQELYFDYGGNDARNRLEPNPNLKQEKGLSNEISLSYNNDKLFNKVNVYYTKYNNFIDLKQSEKQVPNPWYDPNMGDSYWNKPTLPQNHLQYSNVASAYVYGFELTNEIRLSKIFGLDNTYILRNTFNYTRGKDASGDSLLSVQPFKWVSSLSYDNADKKYGAGIFMTYSARKEGNQAIRNGREWPYLSDSYTIFDTTAYYNVNKNIVLRAGVFNLFNRKYSTWDALRSLPEFGTTNQIDRDRLGLQRFTAPGRNFSMDISLYF</sequence>
<evidence type="ECO:0000259" key="14">
    <source>
        <dbReference type="Pfam" id="PF07715"/>
    </source>
</evidence>
<keyword evidence="5 11" id="KW-0812">Transmembrane</keyword>
<dbReference type="SUPFAM" id="SSF56935">
    <property type="entry name" value="Porins"/>
    <property type="match status" value="1"/>
</dbReference>
<evidence type="ECO:0000256" key="12">
    <source>
        <dbReference type="RuleBase" id="RU003357"/>
    </source>
</evidence>
<evidence type="ECO:0000256" key="3">
    <source>
        <dbReference type="ARBA" id="ARBA00022448"/>
    </source>
</evidence>
<feature type="domain" description="TonB-dependent receptor-like beta-barrel" evidence="13">
    <location>
        <begin position="256"/>
        <end position="697"/>
    </location>
</feature>
<dbReference type="Proteomes" id="UP000464700">
    <property type="component" value="Chromosome"/>
</dbReference>
<reference evidence="15 16" key="1">
    <citation type="submission" date="2019-09" db="EMBL/GenBank/DDBJ databases">
        <title>Emergence of a chromosome-mediated tetracycline resistance gene in Proteus strain.</title>
        <authorList>
            <person name="He D."/>
            <person name="Wang L."/>
        </authorList>
    </citation>
    <scope>NUCLEOTIDE SEQUENCE [LARGE SCALE GENOMIC DNA]</scope>
    <source>
        <strain evidence="15 16">T60</strain>
    </source>
</reference>
<name>A0A6I7DEQ7_9GAMM</name>
<keyword evidence="9 15" id="KW-0675">Receptor</keyword>
<evidence type="ECO:0000256" key="9">
    <source>
        <dbReference type="ARBA" id="ARBA00023170"/>
    </source>
</evidence>
<evidence type="ECO:0000313" key="16">
    <source>
        <dbReference type="Proteomes" id="UP000464700"/>
    </source>
</evidence>
<dbReference type="GO" id="GO:0015344">
    <property type="term" value="F:siderophore uptake transmembrane transporter activity"/>
    <property type="evidence" value="ECO:0007669"/>
    <property type="project" value="TreeGrafter"/>
</dbReference>
<evidence type="ECO:0000256" key="5">
    <source>
        <dbReference type="ARBA" id="ARBA00022692"/>
    </source>
</evidence>
<evidence type="ECO:0000256" key="10">
    <source>
        <dbReference type="ARBA" id="ARBA00023237"/>
    </source>
</evidence>
<dbReference type="RefSeq" id="WP_109371000.1">
    <property type="nucleotide sequence ID" value="NZ_CP043925.1"/>
</dbReference>
<dbReference type="InterPro" id="IPR037066">
    <property type="entry name" value="Plug_dom_sf"/>
</dbReference>
<dbReference type="InterPro" id="IPR012910">
    <property type="entry name" value="Plug_dom"/>
</dbReference>
<dbReference type="NCBIfam" id="TIGR01786">
    <property type="entry name" value="TonB-hemlactrns"/>
    <property type="match status" value="1"/>
</dbReference>
<evidence type="ECO:0000256" key="2">
    <source>
        <dbReference type="ARBA" id="ARBA00008143"/>
    </source>
</evidence>
<dbReference type="PANTHER" id="PTHR30069:SF29">
    <property type="entry name" value="HEMOGLOBIN AND HEMOGLOBIN-HAPTOGLOBIN-BINDING PROTEIN 1-RELATED"/>
    <property type="match status" value="1"/>
</dbReference>
<keyword evidence="8 11" id="KW-0472">Membrane</keyword>
<evidence type="ECO:0000256" key="1">
    <source>
        <dbReference type="ARBA" id="ARBA00004571"/>
    </source>
</evidence>
<keyword evidence="7 12" id="KW-0798">TonB box</keyword>
<evidence type="ECO:0000256" key="8">
    <source>
        <dbReference type="ARBA" id="ARBA00023136"/>
    </source>
</evidence>
<evidence type="ECO:0000259" key="13">
    <source>
        <dbReference type="Pfam" id="PF00593"/>
    </source>
</evidence>
<dbReference type="Gene3D" id="2.170.130.10">
    <property type="entry name" value="TonB-dependent receptor, plug domain"/>
    <property type="match status" value="1"/>
</dbReference>
<keyword evidence="16" id="KW-1185">Reference proteome</keyword>
<keyword evidence="10 11" id="KW-0998">Cell outer membrane</keyword>
<comment type="similarity">
    <text evidence="2">Belongs to the TonB-dependent receptor family. Hemoglobin/haptoglobin binding protein subfamily.</text>
</comment>
<dbReference type="AlphaFoldDB" id="A0A6I7DEQ7"/>
<dbReference type="KEGG" id="pcol:F1325_13225"/>
<dbReference type="CDD" id="cd01347">
    <property type="entry name" value="ligand_gated_channel"/>
    <property type="match status" value="1"/>
</dbReference>
<feature type="domain" description="TonB-dependent receptor plug" evidence="14">
    <location>
        <begin position="36"/>
        <end position="145"/>
    </location>
</feature>
<keyword evidence="3 11" id="KW-0813">Transport</keyword>
<evidence type="ECO:0000256" key="11">
    <source>
        <dbReference type="PROSITE-ProRule" id="PRU01360"/>
    </source>
</evidence>
<accession>A0A6I7DEQ7</accession>
<dbReference type="PROSITE" id="PS52016">
    <property type="entry name" value="TONB_DEPENDENT_REC_3"/>
    <property type="match status" value="1"/>
</dbReference>
<dbReference type="InterPro" id="IPR000531">
    <property type="entry name" value="Beta-barrel_TonB"/>
</dbReference>
<proteinExistence type="inferred from homology"/>
<dbReference type="Gene3D" id="2.40.170.20">
    <property type="entry name" value="TonB-dependent receptor, beta-barrel domain"/>
    <property type="match status" value="1"/>
</dbReference>
<dbReference type="Pfam" id="PF07715">
    <property type="entry name" value="Plug"/>
    <property type="match status" value="1"/>
</dbReference>
<dbReference type="Pfam" id="PF00593">
    <property type="entry name" value="TonB_dep_Rec_b-barrel"/>
    <property type="match status" value="1"/>
</dbReference>
<evidence type="ECO:0000256" key="4">
    <source>
        <dbReference type="ARBA" id="ARBA00022452"/>
    </source>
</evidence>